<dbReference type="SUPFAM" id="SSF52954">
    <property type="entry name" value="Class II aaRS ABD-related"/>
    <property type="match status" value="1"/>
</dbReference>
<dbReference type="InterPro" id="IPR036621">
    <property type="entry name" value="Anticodon-bd_dom_sf"/>
</dbReference>
<reference evidence="11 12" key="1">
    <citation type="journal article" date="2016" name="Nat. Commun.">
        <title>Thousands of microbial genomes shed light on interconnected biogeochemical processes in an aquifer system.</title>
        <authorList>
            <person name="Anantharaman K."/>
            <person name="Brown C.T."/>
            <person name="Hug L.A."/>
            <person name="Sharon I."/>
            <person name="Castelle C.J."/>
            <person name="Probst A.J."/>
            <person name="Thomas B.C."/>
            <person name="Singh A."/>
            <person name="Wilkins M.J."/>
            <person name="Karaoz U."/>
            <person name="Brodie E.L."/>
            <person name="Williams K.H."/>
            <person name="Hubbard S.S."/>
            <person name="Banfield J.F."/>
        </authorList>
    </citation>
    <scope>NUCLEOTIDE SEQUENCE [LARGE SCALE GENOMIC DNA]</scope>
</reference>
<dbReference type="GO" id="GO:0005737">
    <property type="term" value="C:cytoplasm"/>
    <property type="evidence" value="ECO:0007669"/>
    <property type="project" value="UniProtKB-SubCell"/>
</dbReference>
<dbReference type="Pfam" id="PF03129">
    <property type="entry name" value="HGTP_anticodon"/>
    <property type="match status" value="1"/>
</dbReference>
<keyword evidence="4 8" id="KW-0067">ATP-binding</keyword>
<evidence type="ECO:0000256" key="6">
    <source>
        <dbReference type="ARBA" id="ARBA00023146"/>
    </source>
</evidence>
<dbReference type="Proteomes" id="UP000177855">
    <property type="component" value="Unassembled WGS sequence"/>
</dbReference>
<evidence type="ECO:0000259" key="10">
    <source>
        <dbReference type="PROSITE" id="PS50862"/>
    </source>
</evidence>
<dbReference type="Gene3D" id="3.40.50.800">
    <property type="entry name" value="Anticodon-binding domain"/>
    <property type="match status" value="1"/>
</dbReference>
<evidence type="ECO:0000256" key="1">
    <source>
        <dbReference type="ARBA" id="ARBA00008226"/>
    </source>
</evidence>
<dbReference type="PANTHER" id="PTHR11476:SF7">
    <property type="entry name" value="HISTIDINE--TRNA LIGASE"/>
    <property type="match status" value="1"/>
</dbReference>
<dbReference type="CDD" id="cd00773">
    <property type="entry name" value="HisRS-like_core"/>
    <property type="match status" value="1"/>
</dbReference>
<keyword evidence="5 8" id="KW-0648">Protein biosynthesis</keyword>
<accession>A0A1F8CK31</accession>
<feature type="binding site" evidence="9">
    <location>
        <position position="108"/>
    </location>
    <ligand>
        <name>L-histidine</name>
        <dbReference type="ChEBI" id="CHEBI:57595"/>
    </ligand>
</feature>
<dbReference type="InterPro" id="IPR033656">
    <property type="entry name" value="HisRS_anticodon"/>
</dbReference>
<dbReference type="SUPFAM" id="SSF55681">
    <property type="entry name" value="Class II aaRS and biotin synthetases"/>
    <property type="match status" value="1"/>
</dbReference>
<dbReference type="InterPro" id="IPR045864">
    <property type="entry name" value="aa-tRNA-synth_II/BPL/LPL"/>
</dbReference>
<dbReference type="InterPro" id="IPR004516">
    <property type="entry name" value="HisRS/HisZ"/>
</dbReference>
<feature type="binding site" evidence="9">
    <location>
        <position position="126"/>
    </location>
    <ligand>
        <name>L-histidine</name>
        <dbReference type="ChEBI" id="CHEBI:57595"/>
    </ligand>
</feature>
<comment type="caution">
    <text evidence="11">The sequence shown here is derived from an EMBL/GenBank/DDBJ whole genome shotgun (WGS) entry which is preliminary data.</text>
</comment>
<evidence type="ECO:0000256" key="9">
    <source>
        <dbReference type="PIRSR" id="PIRSR001549-1"/>
    </source>
</evidence>
<dbReference type="AlphaFoldDB" id="A0A1F8CK31"/>
<keyword evidence="8" id="KW-0963">Cytoplasm</keyword>
<dbReference type="HAMAP" id="MF_00127">
    <property type="entry name" value="His_tRNA_synth"/>
    <property type="match status" value="1"/>
</dbReference>
<dbReference type="GO" id="GO:0006427">
    <property type="term" value="P:histidyl-tRNA aminoacylation"/>
    <property type="evidence" value="ECO:0007669"/>
    <property type="project" value="UniProtKB-UniRule"/>
</dbReference>
<evidence type="ECO:0000313" key="11">
    <source>
        <dbReference type="EMBL" id="OGM76594.1"/>
    </source>
</evidence>
<dbReference type="InterPro" id="IPR015807">
    <property type="entry name" value="His-tRNA-ligase"/>
</dbReference>
<dbReference type="STRING" id="1802532.A2210_01835"/>
<feature type="binding site" evidence="9">
    <location>
        <position position="122"/>
    </location>
    <ligand>
        <name>L-histidine</name>
        <dbReference type="ChEBI" id="CHEBI:57595"/>
    </ligand>
</feature>
<dbReference type="InterPro" id="IPR041715">
    <property type="entry name" value="HisRS-like_core"/>
</dbReference>
<dbReference type="PANTHER" id="PTHR11476">
    <property type="entry name" value="HISTIDYL-TRNA SYNTHETASE"/>
    <property type="match status" value="1"/>
</dbReference>
<comment type="subcellular location">
    <subcellularLocation>
        <location evidence="8">Cytoplasm</location>
    </subcellularLocation>
</comment>
<feature type="binding site" evidence="9">
    <location>
        <begin position="78"/>
        <end position="80"/>
    </location>
    <ligand>
        <name>L-histidine</name>
        <dbReference type="ChEBI" id="CHEBI:57595"/>
    </ligand>
</feature>
<evidence type="ECO:0000256" key="7">
    <source>
        <dbReference type="ARBA" id="ARBA00047639"/>
    </source>
</evidence>
<dbReference type="GO" id="GO:0005524">
    <property type="term" value="F:ATP binding"/>
    <property type="evidence" value="ECO:0007669"/>
    <property type="project" value="UniProtKB-UniRule"/>
</dbReference>
<comment type="similarity">
    <text evidence="1 8">Belongs to the class-II aminoacyl-tRNA synthetase family.</text>
</comment>
<evidence type="ECO:0000256" key="3">
    <source>
        <dbReference type="ARBA" id="ARBA00022741"/>
    </source>
</evidence>
<evidence type="ECO:0000256" key="2">
    <source>
        <dbReference type="ARBA" id="ARBA00022598"/>
    </source>
</evidence>
<dbReference type="PROSITE" id="PS50862">
    <property type="entry name" value="AA_TRNA_LIGASE_II"/>
    <property type="match status" value="1"/>
</dbReference>
<dbReference type="InterPro" id="IPR004154">
    <property type="entry name" value="Anticodon-bd"/>
</dbReference>
<dbReference type="CDD" id="cd00859">
    <property type="entry name" value="HisRS_anticodon"/>
    <property type="match status" value="1"/>
</dbReference>
<comment type="subunit">
    <text evidence="8">Homodimer.</text>
</comment>
<keyword evidence="6 8" id="KW-0030">Aminoacyl-tRNA synthetase</keyword>
<gene>
    <name evidence="8" type="primary">hisS</name>
    <name evidence="11" type="ORF">A2210_01835</name>
</gene>
<comment type="catalytic activity">
    <reaction evidence="7 8">
        <text>tRNA(His) + L-histidine + ATP = L-histidyl-tRNA(His) + AMP + diphosphate + H(+)</text>
        <dbReference type="Rhea" id="RHEA:17313"/>
        <dbReference type="Rhea" id="RHEA-COMP:9665"/>
        <dbReference type="Rhea" id="RHEA-COMP:9689"/>
        <dbReference type="ChEBI" id="CHEBI:15378"/>
        <dbReference type="ChEBI" id="CHEBI:30616"/>
        <dbReference type="ChEBI" id="CHEBI:33019"/>
        <dbReference type="ChEBI" id="CHEBI:57595"/>
        <dbReference type="ChEBI" id="CHEBI:78442"/>
        <dbReference type="ChEBI" id="CHEBI:78527"/>
        <dbReference type="ChEBI" id="CHEBI:456215"/>
        <dbReference type="EC" id="6.1.1.21"/>
    </reaction>
</comment>
<feature type="domain" description="Aminoacyl-transfer RNA synthetases class-II family profile" evidence="10">
    <location>
        <begin position="1"/>
        <end position="324"/>
    </location>
</feature>
<name>A0A1F8CK31_9BACT</name>
<dbReference type="EMBL" id="MGHS01000023">
    <property type="protein sequence ID" value="OGM76594.1"/>
    <property type="molecule type" value="Genomic_DNA"/>
</dbReference>
<protein>
    <recommendedName>
        <fullName evidence="8">Histidine--tRNA ligase</fullName>
        <ecNumber evidence="8">6.1.1.21</ecNumber>
    </recommendedName>
    <alternativeName>
        <fullName evidence="8">Histidyl-tRNA synthetase</fullName>
        <shortName evidence="8">HisRS</shortName>
    </alternativeName>
</protein>
<dbReference type="InterPro" id="IPR006195">
    <property type="entry name" value="aa-tRNA-synth_II"/>
</dbReference>
<keyword evidence="2 8" id="KW-0436">Ligase</keyword>
<evidence type="ECO:0000256" key="5">
    <source>
        <dbReference type="ARBA" id="ARBA00022917"/>
    </source>
</evidence>
<feature type="binding site" evidence="9">
    <location>
        <position position="242"/>
    </location>
    <ligand>
        <name>L-histidine</name>
        <dbReference type="ChEBI" id="CHEBI:57595"/>
    </ligand>
</feature>
<evidence type="ECO:0000313" key="12">
    <source>
        <dbReference type="Proteomes" id="UP000177855"/>
    </source>
</evidence>
<proteinExistence type="inferred from homology"/>
<dbReference type="NCBIfam" id="TIGR00442">
    <property type="entry name" value="hisS"/>
    <property type="match status" value="1"/>
</dbReference>
<dbReference type="GO" id="GO:0004821">
    <property type="term" value="F:histidine-tRNA ligase activity"/>
    <property type="evidence" value="ECO:0007669"/>
    <property type="project" value="UniProtKB-UniRule"/>
</dbReference>
<evidence type="ECO:0000256" key="4">
    <source>
        <dbReference type="ARBA" id="ARBA00022840"/>
    </source>
</evidence>
<keyword evidence="3 8" id="KW-0547">Nucleotide-binding</keyword>
<evidence type="ECO:0000256" key="8">
    <source>
        <dbReference type="HAMAP-Rule" id="MF_00127"/>
    </source>
</evidence>
<dbReference type="EC" id="6.1.1.21" evidence="8"/>
<dbReference type="Gene3D" id="3.30.930.10">
    <property type="entry name" value="Bira Bifunctional Protein, Domain 2"/>
    <property type="match status" value="1"/>
</dbReference>
<dbReference type="PIRSF" id="PIRSF001549">
    <property type="entry name" value="His-tRNA_synth"/>
    <property type="match status" value="1"/>
</dbReference>
<sequence length="410" mass="46293">MKKFQTLRGFRDFLPEDARKRAWLRQKMVEVFERWGFEPLETPTLEPLELFKGEIGEDEKMFFKFEDPGGRKVALRYDQTVPTVRVVGQYFDKLIFPFRRYQIQSAFRAEKPQKGRYREFVQADIDILGVESPIADAECIAVSIDLYKSLGFTNVVALINNRDLLAGIPYPVIAAIDKIKKIGKDEVIKEIIKKGFSENDAKNFLTKVENLKPDEKLLTIFQYLEKSGFSRENFKFEPTLARSFSYSQGPIWEMIIPGYSTAAFGGSVGGGERYDGMIERITGKNIAGTGIAFGFDRTLEALEALNLIPKPKTVSQVLVTVFSPDLLVQSIKVAKKLREVGVSIELYPDDNTRLDKQLKYADKKGVPFVIVIGPEETKTGSVVVKNMSTGTQETLPLSELAGNINHYINT</sequence>
<organism evidence="11 12">
    <name type="scientific">Candidatus Woesebacteria bacterium RIFOXYA1_FULL_40_18</name>
    <dbReference type="NCBI Taxonomy" id="1802532"/>
    <lineage>
        <taxon>Bacteria</taxon>
        <taxon>Candidatus Woeseibacteriota</taxon>
    </lineage>
</organism>
<dbReference type="Pfam" id="PF13393">
    <property type="entry name" value="tRNA-synt_His"/>
    <property type="match status" value="1"/>
</dbReference>